<organism evidence="10 11">
    <name type="scientific">Methanooceanicella nereidis</name>
    <dbReference type="NCBI Taxonomy" id="2052831"/>
    <lineage>
        <taxon>Archaea</taxon>
        <taxon>Methanobacteriati</taxon>
        <taxon>Methanobacteriota</taxon>
        <taxon>Stenosarchaea group</taxon>
        <taxon>Methanomicrobia</taxon>
        <taxon>Methanocellales</taxon>
        <taxon>Methanocellaceae</taxon>
        <taxon>Methanooceanicella</taxon>
    </lineage>
</organism>
<dbReference type="Gene3D" id="3.30.30.170">
    <property type="match status" value="1"/>
</dbReference>
<feature type="domain" description="Translation initiation factor IF2/IF5" evidence="9">
    <location>
        <begin position="21"/>
        <end position="128"/>
    </location>
</feature>
<dbReference type="Proteomes" id="UP001320159">
    <property type="component" value="Unassembled WGS sequence"/>
</dbReference>
<dbReference type="InterPro" id="IPR004458">
    <property type="entry name" value="TIF2_bsu_arc"/>
</dbReference>
<dbReference type="PANTHER" id="PTHR23001">
    <property type="entry name" value="EUKARYOTIC TRANSLATION INITIATION FACTOR"/>
    <property type="match status" value="1"/>
</dbReference>
<reference evidence="10 11" key="1">
    <citation type="submission" date="2017-11" db="EMBL/GenBank/DDBJ databases">
        <title>Isolation and Characterization of Family Methanocellaceae Species from Potential Methane Hydrate Area Offshore Southwestern Taiwan.</title>
        <authorList>
            <person name="Zhang W.-L."/>
            <person name="Chen W.-C."/>
            <person name="Lai M.-C."/>
            <person name="Chen S.-C."/>
        </authorList>
    </citation>
    <scope>NUCLEOTIDE SEQUENCE [LARGE SCALE GENOMIC DNA]</scope>
    <source>
        <strain evidence="10 11">CWC-04</strain>
    </source>
</reference>
<dbReference type="PANTHER" id="PTHR23001:SF3">
    <property type="entry name" value="EUKARYOTIC TRANSLATION INITIATION FACTOR 2 SUBUNIT 2"/>
    <property type="match status" value="1"/>
</dbReference>
<protein>
    <recommendedName>
        <fullName evidence="4">Translation initiation factor 2 subunit beta</fullName>
    </recommendedName>
    <alternativeName>
        <fullName evidence="7">aIF2-beta</fullName>
    </alternativeName>
    <alternativeName>
        <fullName evidence="8">eIF-2-beta</fullName>
    </alternativeName>
</protein>
<dbReference type="InterPro" id="IPR016189">
    <property type="entry name" value="Transl_init_fac_IF2/IF5_N"/>
</dbReference>
<evidence type="ECO:0000256" key="1">
    <source>
        <dbReference type="ARBA" id="ARBA00003323"/>
    </source>
</evidence>
<name>A0AAP2W4U1_9EURY</name>
<evidence type="ECO:0000256" key="6">
    <source>
        <dbReference type="ARBA" id="ARBA00022917"/>
    </source>
</evidence>
<evidence type="ECO:0000256" key="2">
    <source>
        <dbReference type="ARBA" id="ARBA00010397"/>
    </source>
</evidence>
<comment type="caution">
    <text evidence="10">The sequence shown here is derived from an EMBL/GenBank/DDBJ whole genome shotgun (WGS) entry which is preliminary data.</text>
</comment>
<keyword evidence="6" id="KW-0648">Protein biosynthesis</keyword>
<evidence type="ECO:0000256" key="4">
    <source>
        <dbReference type="ARBA" id="ARBA00022314"/>
    </source>
</evidence>
<accession>A0AAP2W4U1</accession>
<evidence type="ECO:0000256" key="7">
    <source>
        <dbReference type="ARBA" id="ARBA00031466"/>
    </source>
</evidence>
<evidence type="ECO:0000259" key="9">
    <source>
        <dbReference type="SMART" id="SM00653"/>
    </source>
</evidence>
<evidence type="ECO:0000256" key="5">
    <source>
        <dbReference type="ARBA" id="ARBA00022540"/>
    </source>
</evidence>
<comment type="function">
    <text evidence="1">eIF-2 functions in the early steps of protein synthesis by forming a ternary complex with GTP and initiator tRNA.</text>
</comment>
<dbReference type="RefSeq" id="WP_230739823.1">
    <property type="nucleotide sequence ID" value="NZ_PGCK01000001.1"/>
</dbReference>
<dbReference type="GO" id="GO:0003743">
    <property type="term" value="F:translation initiation factor activity"/>
    <property type="evidence" value="ECO:0007669"/>
    <property type="project" value="UniProtKB-KW"/>
</dbReference>
<dbReference type="EMBL" id="PGCK01000001">
    <property type="protein sequence ID" value="MCD1293683.1"/>
    <property type="molecule type" value="Genomic_DNA"/>
</dbReference>
<dbReference type="InterPro" id="IPR045196">
    <property type="entry name" value="IF2/IF5"/>
</dbReference>
<evidence type="ECO:0000313" key="11">
    <source>
        <dbReference type="Proteomes" id="UP001320159"/>
    </source>
</evidence>
<sequence length="133" mass="15005">MDYDELLKRGKSGIPEQMEEKKRFEIPAVKKHTEGKKTIITNFNDICSTINRDPDAVAKYLLRDIGTAGVRADGRLILNGSFTNDELNGTIKKYVDNYVICKVCNLPDTNIIKVDRIDMIKCDACGASYQIKM</sequence>
<proteinExistence type="inferred from homology"/>
<evidence type="ECO:0000256" key="8">
    <source>
        <dbReference type="ARBA" id="ARBA00032408"/>
    </source>
</evidence>
<evidence type="ECO:0000313" key="10">
    <source>
        <dbReference type="EMBL" id="MCD1293683.1"/>
    </source>
</evidence>
<dbReference type="SMART" id="SM00653">
    <property type="entry name" value="eIF2B_5"/>
    <property type="match status" value="1"/>
</dbReference>
<comment type="similarity">
    <text evidence="2">Belongs to the eIF-2-beta/eIF-5 family.</text>
</comment>
<dbReference type="SUPFAM" id="SSF100966">
    <property type="entry name" value="Translation initiation factor 2 beta, aIF2beta, N-terminal domain"/>
    <property type="match status" value="1"/>
</dbReference>
<keyword evidence="11" id="KW-1185">Reference proteome</keyword>
<comment type="subunit">
    <text evidence="3">Heterotrimer composed of an alpha, a beta and a gamma chain.</text>
</comment>
<dbReference type="NCBIfam" id="NF003067">
    <property type="entry name" value="PRK03988.1"/>
    <property type="match status" value="1"/>
</dbReference>
<dbReference type="InterPro" id="IPR016190">
    <property type="entry name" value="Transl_init_fac_IF2/IF5_Zn-bd"/>
</dbReference>
<dbReference type="Pfam" id="PF01873">
    <property type="entry name" value="eIF-5_eIF-2B"/>
    <property type="match status" value="1"/>
</dbReference>
<keyword evidence="5 10" id="KW-0396">Initiation factor</keyword>
<dbReference type="InterPro" id="IPR002735">
    <property type="entry name" value="Transl_init_fac_IF2/IF5_dom"/>
</dbReference>
<dbReference type="NCBIfam" id="TIGR00311">
    <property type="entry name" value="aIF-2beta"/>
    <property type="match status" value="1"/>
</dbReference>
<evidence type="ECO:0000256" key="3">
    <source>
        <dbReference type="ARBA" id="ARBA00011243"/>
    </source>
</evidence>
<gene>
    <name evidence="10" type="ORF">CUJ83_01570</name>
</gene>
<dbReference type="SUPFAM" id="SSF75689">
    <property type="entry name" value="Zinc-binding domain of translation initiation factor 2 beta"/>
    <property type="match status" value="1"/>
</dbReference>
<dbReference type="AlphaFoldDB" id="A0AAP2W4U1"/>